<name>A0A3G2KAS0_9CAUD</name>
<sequence>METNYAIIFGKWYDGFAVVFTDSAEKAVEMLKNKAAFKEREEWDQEIQEVIELPRETVHCTIVYNGD</sequence>
<dbReference type="Proteomes" id="UP000269126">
    <property type="component" value="Segment"/>
</dbReference>
<evidence type="ECO:0000313" key="1">
    <source>
        <dbReference type="EMBL" id="AYN56070.1"/>
    </source>
</evidence>
<keyword evidence="2" id="KW-1185">Reference proteome</keyword>
<dbReference type="EMBL" id="MK005300">
    <property type="protein sequence ID" value="AYN56070.1"/>
    <property type="molecule type" value="Genomic_DNA"/>
</dbReference>
<organism evidence="1 2">
    <name type="scientific">Salmonella phage STG2</name>
    <dbReference type="NCBI Taxonomy" id="2480623"/>
    <lineage>
        <taxon>Viruses</taxon>
        <taxon>Duplodnaviria</taxon>
        <taxon>Heunggongvirae</taxon>
        <taxon>Uroviricota</taxon>
        <taxon>Caudoviricetes</taxon>
        <taxon>Demerecviridae</taxon>
        <taxon>Markadamsvirinae</taxon>
        <taxon>Epseptimavirus</taxon>
        <taxon>Epseptimavirus STG2</taxon>
    </lineage>
</organism>
<reference evidence="1 2" key="1">
    <citation type="submission" date="2018-10" db="EMBL/GenBank/DDBJ databases">
        <title>Bacteriophage control of Salmonella.</title>
        <authorList>
            <person name="Duc H.M."/>
        </authorList>
    </citation>
    <scope>NUCLEOTIDE SEQUENCE [LARGE SCALE GENOMIC DNA]</scope>
</reference>
<gene>
    <name evidence="1" type="ORF">STG2_106</name>
</gene>
<proteinExistence type="predicted"/>
<protein>
    <submittedName>
        <fullName evidence="1">Uncharacterized protein</fullName>
    </submittedName>
</protein>
<evidence type="ECO:0000313" key="2">
    <source>
        <dbReference type="Proteomes" id="UP000269126"/>
    </source>
</evidence>
<accession>A0A3G2KAS0</accession>